<name>A3XG95_LEEBM</name>
<dbReference type="GO" id="GO:0009982">
    <property type="term" value="F:pseudouridine synthase activity"/>
    <property type="evidence" value="ECO:0007669"/>
    <property type="project" value="InterPro"/>
</dbReference>
<comment type="caution">
    <text evidence="3">The sequence shown here is derived from an EMBL/GenBank/DDBJ whole genome shotgun (WGS) entry which is preliminary data.</text>
</comment>
<organism evidence="3 4">
    <name type="scientific">Leeuwenhoekiella blandensis (strain CECT 7118 / CCUG 51940 / KCTC 22103 / MED217)</name>
    <name type="common">Flavobacterium sp. (strain MED217)</name>
    <dbReference type="NCBI Taxonomy" id="398720"/>
    <lineage>
        <taxon>Bacteria</taxon>
        <taxon>Pseudomonadati</taxon>
        <taxon>Bacteroidota</taxon>
        <taxon>Flavobacteriia</taxon>
        <taxon>Flavobacteriales</taxon>
        <taxon>Flavobacteriaceae</taxon>
        <taxon>Leeuwenhoekiella</taxon>
    </lineage>
</organism>
<feature type="region of interest" description="Disordered" evidence="1">
    <location>
        <begin position="278"/>
        <end position="297"/>
    </location>
</feature>
<dbReference type="STRING" id="398720.MED217_14965"/>
<dbReference type="Proteomes" id="UP000001601">
    <property type="component" value="Unassembled WGS sequence"/>
</dbReference>
<dbReference type="AlphaFoldDB" id="A3XG95"/>
<dbReference type="HOGENOM" id="CLU_016902_11_4_10"/>
<dbReference type="eggNOG" id="COG0564">
    <property type="taxonomic scope" value="Bacteria"/>
</dbReference>
<dbReference type="PANTHER" id="PTHR21600">
    <property type="entry name" value="MITOCHONDRIAL RNA PSEUDOURIDINE SYNTHASE"/>
    <property type="match status" value="1"/>
</dbReference>
<dbReference type="InterPro" id="IPR006145">
    <property type="entry name" value="PsdUridine_synth_RsuA/RluA"/>
</dbReference>
<evidence type="ECO:0000259" key="2">
    <source>
        <dbReference type="Pfam" id="PF00849"/>
    </source>
</evidence>
<dbReference type="InterPro" id="IPR020103">
    <property type="entry name" value="PsdUridine_synth_cat_dom_sf"/>
</dbReference>
<dbReference type="EMBL" id="AANC01000001">
    <property type="protein sequence ID" value="EAQ50854.1"/>
    <property type="molecule type" value="Genomic_DNA"/>
</dbReference>
<sequence>MQEYGVGIFKAAATKSALKKLLKKGYLSIDGRPASTATWIKGGEQLSLRIPQQPNNQKKLRLVLDVLYEDEFLAVVHKPAGILVSGNSFKTVARALPQNLNASSAPDACTPQPAHRLDYATTGAVLVGKTRESIRQLNQLFEDKAITKTYYAVTLGVMPASGTINTPVDGKAAVSVYTLVASVASPRFEQLNLVRLQPQTGRRHQLRKHLAGIGHPILGDRDYCPKELLLQGKGMYLHAFSLRFNHPQKLQPVAITAPLPQKFLKLFPNSNKDMLELRDTASGNENTDTSSFKKPLK</sequence>
<dbReference type="InterPro" id="IPR006224">
    <property type="entry name" value="PsdUridine_synth_RluA-like_CS"/>
</dbReference>
<gene>
    <name evidence="3" type="ORF">MED217_14965</name>
</gene>
<keyword evidence="4" id="KW-1185">Reference proteome</keyword>
<feature type="compositionally biased region" description="Polar residues" evidence="1">
    <location>
        <begin position="281"/>
        <end position="297"/>
    </location>
</feature>
<dbReference type="RefSeq" id="WP_009781346.1">
    <property type="nucleotide sequence ID" value="NZ_CH672395.1"/>
</dbReference>
<dbReference type="SUPFAM" id="SSF55120">
    <property type="entry name" value="Pseudouridine synthase"/>
    <property type="match status" value="1"/>
</dbReference>
<proteinExistence type="predicted"/>
<dbReference type="PROSITE" id="PS01129">
    <property type="entry name" value="PSI_RLU"/>
    <property type="match status" value="1"/>
</dbReference>
<evidence type="ECO:0000313" key="3">
    <source>
        <dbReference type="EMBL" id="EAQ50854.1"/>
    </source>
</evidence>
<accession>A3XG95</accession>
<evidence type="ECO:0000313" key="4">
    <source>
        <dbReference type="Proteomes" id="UP000001601"/>
    </source>
</evidence>
<dbReference type="GO" id="GO:0006396">
    <property type="term" value="P:RNA processing"/>
    <property type="evidence" value="ECO:0007669"/>
    <property type="project" value="UniProtKB-ARBA"/>
</dbReference>
<evidence type="ECO:0000256" key="1">
    <source>
        <dbReference type="SAM" id="MobiDB-lite"/>
    </source>
</evidence>
<dbReference type="CDD" id="cd02869">
    <property type="entry name" value="PseudoU_synth_RluA_like"/>
    <property type="match status" value="1"/>
</dbReference>
<dbReference type="GO" id="GO:0003723">
    <property type="term" value="F:RNA binding"/>
    <property type="evidence" value="ECO:0007669"/>
    <property type="project" value="InterPro"/>
</dbReference>
<dbReference type="Pfam" id="PF00849">
    <property type="entry name" value="PseudoU_synth_2"/>
    <property type="match status" value="1"/>
</dbReference>
<dbReference type="GO" id="GO:0140098">
    <property type="term" value="F:catalytic activity, acting on RNA"/>
    <property type="evidence" value="ECO:0007669"/>
    <property type="project" value="UniProtKB-ARBA"/>
</dbReference>
<dbReference type="InterPro" id="IPR050188">
    <property type="entry name" value="RluA_PseudoU_synthase"/>
</dbReference>
<dbReference type="Gene3D" id="3.30.2350.10">
    <property type="entry name" value="Pseudouridine synthase"/>
    <property type="match status" value="1"/>
</dbReference>
<protein>
    <submittedName>
        <fullName evidence="3">Pseudouridylate synthase</fullName>
    </submittedName>
</protein>
<dbReference type="GO" id="GO:0001522">
    <property type="term" value="P:pseudouridine synthesis"/>
    <property type="evidence" value="ECO:0007669"/>
    <property type="project" value="InterPro"/>
</dbReference>
<feature type="domain" description="Pseudouridine synthase RsuA/RluA-like" evidence="2">
    <location>
        <begin position="74"/>
        <end position="211"/>
    </location>
</feature>
<reference evidence="3 4" key="1">
    <citation type="journal article" date="2007" name="Nature">
        <title>Light stimulates growth of proteorhodopsin-containing marine Flavobacteria.</title>
        <authorList>
            <person name="Gomez-Consarnau L."/>
            <person name="Gonzalez J.M."/>
            <person name="Coll-Llado M."/>
            <person name="Gourdon P."/>
            <person name="Pascher T."/>
            <person name="Neutze R."/>
            <person name="Pedros-Alio C."/>
            <person name="Pinhassi J."/>
        </authorList>
    </citation>
    <scope>NUCLEOTIDE SEQUENCE [LARGE SCALE GENOMIC DNA]</scope>
    <source>
        <strain evidence="3 4">MED217</strain>
    </source>
</reference>